<dbReference type="InterPro" id="IPR052016">
    <property type="entry name" value="Bact_Sigma-Reg"/>
</dbReference>
<evidence type="ECO:0000256" key="16">
    <source>
        <dbReference type="SAM" id="MobiDB-lite"/>
    </source>
</evidence>
<dbReference type="InterPro" id="IPR029016">
    <property type="entry name" value="GAF-like_dom_sf"/>
</dbReference>
<evidence type="ECO:0000259" key="17">
    <source>
        <dbReference type="PROSITE" id="PS50112"/>
    </source>
</evidence>
<dbReference type="Proteomes" id="UP000473014">
    <property type="component" value="Unassembled WGS sequence"/>
</dbReference>
<reference evidence="18 19" key="1">
    <citation type="submission" date="2019-11" db="EMBL/GenBank/DDBJ databases">
        <authorList>
            <person name="Yuan L."/>
        </authorList>
    </citation>
    <scope>NUCLEOTIDE SEQUENCE [LARGE SCALE GENOMIC DNA]</scope>
    <source>
        <strain evidence="18 19">TRM43335</strain>
    </source>
</reference>
<organism evidence="18 19">
    <name type="scientific">Streptomyces taklimakanensis</name>
    <dbReference type="NCBI Taxonomy" id="2569853"/>
    <lineage>
        <taxon>Bacteria</taxon>
        <taxon>Bacillati</taxon>
        <taxon>Actinomycetota</taxon>
        <taxon>Actinomycetes</taxon>
        <taxon>Kitasatosporales</taxon>
        <taxon>Streptomycetaceae</taxon>
        <taxon>Streptomyces</taxon>
    </lineage>
</organism>
<keyword evidence="10" id="KW-0904">Protein phosphatase</keyword>
<feature type="region of interest" description="Disordered" evidence="16">
    <location>
        <begin position="1"/>
        <end position="128"/>
    </location>
</feature>
<comment type="caution">
    <text evidence="18">The sequence shown here is derived from an EMBL/GenBank/DDBJ whole genome shotgun (WGS) entry which is preliminary data.</text>
</comment>
<evidence type="ECO:0000256" key="5">
    <source>
        <dbReference type="ARBA" id="ARBA00022741"/>
    </source>
</evidence>
<keyword evidence="4" id="KW-0479">Metal-binding</keyword>
<dbReference type="Pfam" id="PF07228">
    <property type="entry name" value="SpoIIE"/>
    <property type="match status" value="1"/>
</dbReference>
<evidence type="ECO:0000256" key="8">
    <source>
        <dbReference type="ARBA" id="ARBA00022840"/>
    </source>
</evidence>
<dbReference type="SUPFAM" id="SSF81606">
    <property type="entry name" value="PP2C-like"/>
    <property type="match status" value="1"/>
</dbReference>
<dbReference type="SUPFAM" id="SSF55781">
    <property type="entry name" value="GAF domain-like"/>
    <property type="match status" value="1"/>
</dbReference>
<evidence type="ECO:0000256" key="11">
    <source>
        <dbReference type="ARBA" id="ARBA00023211"/>
    </source>
</evidence>
<dbReference type="NCBIfam" id="TIGR00229">
    <property type="entry name" value="sensory_box"/>
    <property type="match status" value="1"/>
</dbReference>
<dbReference type="FunFam" id="3.60.40.10:FF:000005">
    <property type="entry name" value="Serine/threonine protein phosphatase"/>
    <property type="match status" value="1"/>
</dbReference>
<dbReference type="FunFam" id="3.30.450.40:FF:000035">
    <property type="entry name" value="PAS sensor protein"/>
    <property type="match status" value="1"/>
</dbReference>
<keyword evidence="3" id="KW-0808">Transferase</keyword>
<evidence type="ECO:0000256" key="9">
    <source>
        <dbReference type="ARBA" id="ARBA00022842"/>
    </source>
</evidence>
<dbReference type="EMBL" id="WIXO01000001">
    <property type="protein sequence ID" value="MTE19789.1"/>
    <property type="molecule type" value="Genomic_DNA"/>
</dbReference>
<gene>
    <name evidence="18" type="ORF">F0L17_11785</name>
</gene>
<dbReference type="InterPro" id="IPR036457">
    <property type="entry name" value="PPM-type-like_dom_sf"/>
</dbReference>
<accession>A0A6G2BCJ2</accession>
<dbReference type="InterPro" id="IPR035965">
    <property type="entry name" value="PAS-like_dom_sf"/>
</dbReference>
<evidence type="ECO:0000256" key="6">
    <source>
        <dbReference type="ARBA" id="ARBA00022777"/>
    </source>
</evidence>
<dbReference type="InterPro" id="IPR003018">
    <property type="entry name" value="GAF"/>
</dbReference>
<dbReference type="GO" id="GO:0005524">
    <property type="term" value="F:ATP binding"/>
    <property type="evidence" value="ECO:0007669"/>
    <property type="project" value="UniProtKB-KW"/>
</dbReference>
<feature type="domain" description="PAS" evidence="17">
    <location>
        <begin position="144"/>
        <end position="196"/>
    </location>
</feature>
<dbReference type="SMART" id="SM00091">
    <property type="entry name" value="PAS"/>
    <property type="match status" value="1"/>
</dbReference>
<proteinExistence type="predicted"/>
<evidence type="ECO:0000256" key="13">
    <source>
        <dbReference type="ARBA" id="ARBA00056274"/>
    </source>
</evidence>
<name>A0A6G2BCJ2_9ACTN</name>
<keyword evidence="9" id="KW-0460">Magnesium</keyword>
<evidence type="ECO:0000256" key="3">
    <source>
        <dbReference type="ARBA" id="ARBA00022679"/>
    </source>
</evidence>
<dbReference type="SUPFAM" id="SSF55785">
    <property type="entry name" value="PYP-like sensor domain (PAS domain)"/>
    <property type="match status" value="1"/>
</dbReference>
<dbReference type="SMART" id="SM00331">
    <property type="entry name" value="PP2C_SIG"/>
    <property type="match status" value="1"/>
</dbReference>
<dbReference type="InterPro" id="IPR001932">
    <property type="entry name" value="PPM-type_phosphatase-like_dom"/>
</dbReference>
<dbReference type="GO" id="GO:0004722">
    <property type="term" value="F:protein serine/threonine phosphatase activity"/>
    <property type="evidence" value="ECO:0007669"/>
    <property type="project" value="UniProtKB-EC"/>
</dbReference>
<keyword evidence="5" id="KW-0547">Nucleotide-binding</keyword>
<evidence type="ECO:0000313" key="18">
    <source>
        <dbReference type="EMBL" id="MTE19789.1"/>
    </source>
</evidence>
<evidence type="ECO:0000313" key="19">
    <source>
        <dbReference type="Proteomes" id="UP000473014"/>
    </source>
</evidence>
<dbReference type="PROSITE" id="PS50112">
    <property type="entry name" value="PAS"/>
    <property type="match status" value="1"/>
</dbReference>
<dbReference type="Pfam" id="PF13492">
    <property type="entry name" value="GAF_3"/>
    <property type="match status" value="1"/>
</dbReference>
<dbReference type="OrthoDB" id="118142at2"/>
<sequence>MVVGSSPTRPTGRRDAPREGPPCLLLDDAPGRRPGASRFSRRPRLGGFRRTNRPAGPAGPGSAGAFRPEEAPCRRGSFRRRGAAPPGGGNRRSAWCGTLAHGNRQRRQPSTAAVRQRSVDPLPTGGIGVVQGEAGGEHRRWAAEPTFWREVFDQLGAGLVVVDSAGLIVAVNPAAEELLDRSAAAMVGEDFHDLLHRRADGTAVPREECLLLAALALGTSARGEGDGFLRGDGRLIPVAWSGAPVIRNGRLAGMAVLFAHITVGSGSPGNRTTHVTALEDLTGRMALVAEVTAVLAQTLDTDEALSRLSRFLVPRLADWSAIDLRAEGEVRRVAVTGPEGRDSEREAWQGVLPATAEHSRSPLVRVLHGGEPVLWGPGDIAAPSDSPLAAVQAGFLQSLGATSAVTVPLRTARQVIGALTLVRTGTARPFDAADLALVGDVGRRVGLAIDNARLFGRQREVAEAMQRNLLAPLPRPGPLRLAARYRPAPAGSQVGGDWYDAFLLRDGATALVIGDVVGHDLPAAAGMAQLHGMLRVLAWDRTEPTVAIVDRLDDALPAITSVSMATLVLARVEGPETGPWRLRWTSAGHPPPLLATPDGHAEYLTRGQGLLLGAGLGSGGRSEADASLPPGSTLLLYTDGLVEVPGTDLDTGLGRLRHHAAVLARRPLDEFCDQVLTRMSSGSTDDIAILALRVPG</sequence>
<evidence type="ECO:0000256" key="4">
    <source>
        <dbReference type="ARBA" id="ARBA00022723"/>
    </source>
</evidence>
<evidence type="ECO:0000256" key="2">
    <source>
        <dbReference type="ARBA" id="ARBA00022553"/>
    </source>
</evidence>
<comment type="function">
    <text evidence="13">Primarily acts as an independent SigF regulator that is sensitive to the osmosensory signal, mediating the cross talk of PknD with the SigF regulon. Possesses both phosphatase and kinase activities. The kinase domain functions as a classic anti-sigma factor-like kinase to phosphorylate the anti-anti-sigma factor domain at the canonical regulatory site, and the phosphatase domain antagonizes this activity.</text>
</comment>
<dbReference type="Gene3D" id="3.30.450.40">
    <property type="match status" value="1"/>
</dbReference>
<keyword evidence="8" id="KW-0067">ATP-binding</keyword>
<dbReference type="Gene3D" id="3.60.40.10">
    <property type="entry name" value="PPM-type phosphatase domain"/>
    <property type="match status" value="1"/>
</dbReference>
<dbReference type="EC" id="3.1.3.16" evidence="1"/>
<evidence type="ECO:0000256" key="1">
    <source>
        <dbReference type="ARBA" id="ARBA00013081"/>
    </source>
</evidence>
<evidence type="ECO:0000256" key="14">
    <source>
        <dbReference type="ARBA" id="ARBA00075117"/>
    </source>
</evidence>
<protein>
    <recommendedName>
        <fullName evidence="1">protein-serine/threonine phosphatase</fullName>
        <ecNumber evidence="1">3.1.3.16</ecNumber>
    </recommendedName>
    <alternativeName>
        <fullName evidence="15">Protein-serine/threonine phosphatase</fullName>
    </alternativeName>
    <alternativeName>
        <fullName evidence="14">Serine/threonine-protein kinase</fullName>
    </alternativeName>
</protein>
<evidence type="ECO:0000256" key="12">
    <source>
        <dbReference type="ARBA" id="ARBA00047761"/>
    </source>
</evidence>
<keyword evidence="19" id="KW-1185">Reference proteome</keyword>
<dbReference type="Gene3D" id="3.30.450.20">
    <property type="entry name" value="PAS domain"/>
    <property type="match status" value="1"/>
</dbReference>
<dbReference type="GO" id="GO:0016301">
    <property type="term" value="F:kinase activity"/>
    <property type="evidence" value="ECO:0007669"/>
    <property type="project" value="UniProtKB-KW"/>
</dbReference>
<dbReference type="PANTHER" id="PTHR43156">
    <property type="entry name" value="STAGE II SPORULATION PROTEIN E-RELATED"/>
    <property type="match status" value="1"/>
</dbReference>
<evidence type="ECO:0000256" key="10">
    <source>
        <dbReference type="ARBA" id="ARBA00022912"/>
    </source>
</evidence>
<dbReference type="InterPro" id="IPR000014">
    <property type="entry name" value="PAS"/>
</dbReference>
<evidence type="ECO:0000256" key="7">
    <source>
        <dbReference type="ARBA" id="ARBA00022801"/>
    </source>
</evidence>
<comment type="catalytic activity">
    <reaction evidence="12">
        <text>O-phospho-L-seryl-[protein] + H2O = L-seryl-[protein] + phosphate</text>
        <dbReference type="Rhea" id="RHEA:20629"/>
        <dbReference type="Rhea" id="RHEA-COMP:9863"/>
        <dbReference type="Rhea" id="RHEA-COMP:11604"/>
        <dbReference type="ChEBI" id="CHEBI:15377"/>
        <dbReference type="ChEBI" id="CHEBI:29999"/>
        <dbReference type="ChEBI" id="CHEBI:43474"/>
        <dbReference type="ChEBI" id="CHEBI:83421"/>
        <dbReference type="EC" id="3.1.3.16"/>
    </reaction>
</comment>
<dbReference type="AlphaFoldDB" id="A0A6G2BCJ2"/>
<evidence type="ECO:0000256" key="15">
    <source>
        <dbReference type="ARBA" id="ARBA00081350"/>
    </source>
</evidence>
<keyword evidence="6" id="KW-0418">Kinase</keyword>
<dbReference type="Pfam" id="PF08448">
    <property type="entry name" value="PAS_4"/>
    <property type="match status" value="1"/>
</dbReference>
<dbReference type="InterPro" id="IPR013656">
    <property type="entry name" value="PAS_4"/>
</dbReference>
<dbReference type="PANTHER" id="PTHR43156:SF2">
    <property type="entry name" value="STAGE II SPORULATION PROTEIN E"/>
    <property type="match status" value="1"/>
</dbReference>
<keyword evidence="2" id="KW-0597">Phosphoprotein</keyword>
<dbReference type="SMART" id="SM00065">
    <property type="entry name" value="GAF"/>
    <property type="match status" value="1"/>
</dbReference>
<keyword evidence="7" id="KW-0378">Hydrolase</keyword>
<keyword evidence="11" id="KW-0464">Manganese</keyword>
<dbReference type="CDD" id="cd00130">
    <property type="entry name" value="PAS"/>
    <property type="match status" value="1"/>
</dbReference>
<dbReference type="GO" id="GO:0046872">
    <property type="term" value="F:metal ion binding"/>
    <property type="evidence" value="ECO:0007669"/>
    <property type="project" value="UniProtKB-KW"/>
</dbReference>